<feature type="compositionally biased region" description="Polar residues" evidence="1">
    <location>
        <begin position="93"/>
        <end position="108"/>
    </location>
</feature>
<protein>
    <submittedName>
        <fullName evidence="2">Uncharacterized protein</fullName>
    </submittedName>
</protein>
<feature type="region of interest" description="Disordered" evidence="1">
    <location>
        <begin position="1"/>
        <end position="38"/>
    </location>
</feature>
<accession>A0A9W7EZ27</accession>
<name>A0A9W7EZ27_9STRA</name>
<sequence>MNPQPTIPPEYFSPSSQNPSAQYHRPTTVSKTDSSDGHALAQAQYQQLTIVPDRTSSTDTDADADTLRYLLESERRKFSSVIFELHQQVEVLQSGGNSGSQTRTTTRGPLSPHDPSVMKRSKYLLSKTSVIITNNCSLSTVIHETPEEFLATLLGDYNGGTTKTQDLRQEVIIVKQPNQEVFSYWCFTFDHTKACELVVNLKLSQIQQEEGVIRIEVSSAGVDDIQSGLVPEPPAIASKVYRLMLERGEILLHPLPYGQTSFTFSSEVSLGELENPESTPIKPTVSIIKAPSYVLNAAKKNRPTIVKSLTSKLFRLRSSPKISAGPGGNVKMLSFGESVKVDELFCRVGDLLYDRFEKEDVVDARAKEEFHQQYLQCPKANRIRARSDNVVNEAGRRGFYKGEKDRRDGQRIGREIPLAF</sequence>
<feature type="compositionally biased region" description="Polar residues" evidence="1">
    <location>
        <begin position="13"/>
        <end position="32"/>
    </location>
</feature>
<evidence type="ECO:0000256" key="1">
    <source>
        <dbReference type="SAM" id="MobiDB-lite"/>
    </source>
</evidence>
<comment type="caution">
    <text evidence="2">The sequence shown here is derived from an EMBL/GenBank/DDBJ whole genome shotgun (WGS) entry which is preliminary data.</text>
</comment>
<dbReference type="Proteomes" id="UP001162640">
    <property type="component" value="Unassembled WGS sequence"/>
</dbReference>
<gene>
    <name evidence="2" type="ORF">TL16_g13067</name>
</gene>
<evidence type="ECO:0000313" key="3">
    <source>
        <dbReference type="Proteomes" id="UP001162640"/>
    </source>
</evidence>
<reference evidence="3" key="1">
    <citation type="journal article" date="2023" name="Commun. Biol.">
        <title>Genome analysis of Parmales, the sister group of diatoms, reveals the evolutionary specialization of diatoms from phago-mixotrophs to photoautotrophs.</title>
        <authorList>
            <person name="Ban H."/>
            <person name="Sato S."/>
            <person name="Yoshikawa S."/>
            <person name="Yamada K."/>
            <person name="Nakamura Y."/>
            <person name="Ichinomiya M."/>
            <person name="Sato N."/>
            <person name="Blanc-Mathieu R."/>
            <person name="Endo H."/>
            <person name="Kuwata A."/>
            <person name="Ogata H."/>
        </authorList>
    </citation>
    <scope>NUCLEOTIDE SEQUENCE [LARGE SCALE GENOMIC DNA]</scope>
</reference>
<organism evidence="2 3">
    <name type="scientific">Triparma laevis f. inornata</name>
    <dbReference type="NCBI Taxonomy" id="1714386"/>
    <lineage>
        <taxon>Eukaryota</taxon>
        <taxon>Sar</taxon>
        <taxon>Stramenopiles</taxon>
        <taxon>Ochrophyta</taxon>
        <taxon>Bolidophyceae</taxon>
        <taxon>Parmales</taxon>
        <taxon>Triparmaceae</taxon>
        <taxon>Triparma</taxon>
    </lineage>
</organism>
<proteinExistence type="predicted"/>
<dbReference type="AlphaFoldDB" id="A0A9W7EZ27"/>
<evidence type="ECO:0000313" key="2">
    <source>
        <dbReference type="EMBL" id="GMH95053.1"/>
    </source>
</evidence>
<dbReference type="EMBL" id="BLQM01000585">
    <property type="protein sequence ID" value="GMH95053.1"/>
    <property type="molecule type" value="Genomic_DNA"/>
</dbReference>
<feature type="region of interest" description="Disordered" evidence="1">
    <location>
        <begin position="93"/>
        <end position="117"/>
    </location>
</feature>